<organism evidence="3 4">
    <name type="scientific">Dryococelus australis</name>
    <dbReference type="NCBI Taxonomy" id="614101"/>
    <lineage>
        <taxon>Eukaryota</taxon>
        <taxon>Metazoa</taxon>
        <taxon>Ecdysozoa</taxon>
        <taxon>Arthropoda</taxon>
        <taxon>Hexapoda</taxon>
        <taxon>Insecta</taxon>
        <taxon>Pterygota</taxon>
        <taxon>Neoptera</taxon>
        <taxon>Polyneoptera</taxon>
        <taxon>Phasmatodea</taxon>
        <taxon>Verophasmatodea</taxon>
        <taxon>Anareolatae</taxon>
        <taxon>Phasmatidae</taxon>
        <taxon>Eurycanthinae</taxon>
        <taxon>Dryococelus</taxon>
    </lineage>
</organism>
<reference evidence="3 4" key="1">
    <citation type="submission" date="2023-02" db="EMBL/GenBank/DDBJ databases">
        <title>LHISI_Scaffold_Assembly.</title>
        <authorList>
            <person name="Stuart O.P."/>
            <person name="Cleave R."/>
            <person name="Magrath M.J.L."/>
            <person name="Mikheyev A.S."/>
        </authorList>
    </citation>
    <scope>NUCLEOTIDE SEQUENCE [LARGE SCALE GENOMIC DNA]</scope>
    <source>
        <strain evidence="3">Daus_M_001</strain>
        <tissue evidence="3">Leg muscle</tissue>
    </source>
</reference>
<accession>A0ABQ9GX45</accession>
<keyword evidence="1" id="KW-0732">Signal</keyword>
<evidence type="ECO:0000256" key="1">
    <source>
        <dbReference type="SAM" id="SignalP"/>
    </source>
</evidence>
<sequence length="355" mass="41090">MKYFIGILLLSAKSLYWEESSDTYNRIVSDAFHCCKNENLDVSDRFTNVRPLFTMLNDLFQAYAPHSDKYSVDEAMVPCFGRHGCEQFIRVTPTRYGYKLWVGATSSGYVIWMEHTKVLDLSLGLGPSAVLQYADILSCMGEFPYHIFFDNFFTTRRLKGTGTIRDNRNSKCPLETTACMKKKQRGSFDSKVTKDRSNIVAKWHDNSIVRVVSNAESVHPLHSVSRFSRTQRKIVTVPQPHSMYAYNTGMGGVERRKKWYFPLIAHLVDIAEQNAWQLHKISNGKLDHLSFRRRIALALLEMTQRVRGKSVVDHQSSKMWIPRFDRLDHQEQHTRYRMCHKKVSTKCGKCDVALN</sequence>
<evidence type="ECO:0000313" key="4">
    <source>
        <dbReference type="Proteomes" id="UP001159363"/>
    </source>
</evidence>
<proteinExistence type="predicted"/>
<comment type="caution">
    <text evidence="3">The sequence shown here is derived from an EMBL/GenBank/DDBJ whole genome shotgun (WGS) entry which is preliminary data.</text>
</comment>
<dbReference type="Pfam" id="PF13843">
    <property type="entry name" value="DDE_Tnp_1_7"/>
    <property type="match status" value="1"/>
</dbReference>
<keyword evidence="4" id="KW-1185">Reference proteome</keyword>
<protein>
    <recommendedName>
        <fullName evidence="2">PiggyBac transposable element-derived protein domain-containing protein</fullName>
    </recommendedName>
</protein>
<feature type="non-terminal residue" evidence="3">
    <location>
        <position position="355"/>
    </location>
</feature>
<dbReference type="EMBL" id="JARBHB010000008">
    <property type="protein sequence ID" value="KAJ8876603.1"/>
    <property type="molecule type" value="Genomic_DNA"/>
</dbReference>
<dbReference type="PANTHER" id="PTHR47055">
    <property type="entry name" value="DDE_TNP_1_7 DOMAIN-CONTAINING PROTEIN"/>
    <property type="match status" value="1"/>
</dbReference>
<dbReference type="Proteomes" id="UP001159363">
    <property type="component" value="Chromosome 7"/>
</dbReference>
<evidence type="ECO:0000313" key="3">
    <source>
        <dbReference type="EMBL" id="KAJ8876603.1"/>
    </source>
</evidence>
<dbReference type="PANTHER" id="PTHR47055:SF3">
    <property type="entry name" value="PHORBOL-ESTER_DAG-TYPE DOMAIN-CONTAINING PROTEIN"/>
    <property type="match status" value="1"/>
</dbReference>
<name>A0ABQ9GX45_9NEOP</name>
<feature type="domain" description="PiggyBac transposable element-derived protein" evidence="2">
    <location>
        <begin position="30"/>
        <end position="258"/>
    </location>
</feature>
<gene>
    <name evidence="3" type="ORF">PR048_021048</name>
</gene>
<feature type="chain" id="PRO_5045475534" description="PiggyBac transposable element-derived protein domain-containing protein" evidence="1">
    <location>
        <begin position="18"/>
        <end position="355"/>
    </location>
</feature>
<evidence type="ECO:0000259" key="2">
    <source>
        <dbReference type="Pfam" id="PF13843"/>
    </source>
</evidence>
<feature type="signal peptide" evidence="1">
    <location>
        <begin position="1"/>
        <end position="17"/>
    </location>
</feature>
<dbReference type="InterPro" id="IPR052638">
    <property type="entry name" value="PiggyBac_TE-derived"/>
</dbReference>
<dbReference type="InterPro" id="IPR029526">
    <property type="entry name" value="PGBD"/>
</dbReference>